<dbReference type="RefSeq" id="WP_284874178.1">
    <property type="nucleotide sequence ID" value="NZ_CP126970.1"/>
</dbReference>
<feature type="transmembrane region" description="Helical" evidence="9">
    <location>
        <begin position="59"/>
        <end position="82"/>
    </location>
</feature>
<evidence type="ECO:0000256" key="3">
    <source>
        <dbReference type="ARBA" id="ARBA00008017"/>
    </source>
</evidence>
<dbReference type="PANTHER" id="PTHR30460">
    <property type="entry name" value="MODERATE CONDUCTANCE MECHANOSENSITIVE CHANNEL YBIO"/>
    <property type="match status" value="1"/>
</dbReference>
<reference evidence="11 12" key="1">
    <citation type="submission" date="2023-05" db="EMBL/GenBank/DDBJ databases">
        <title>Corynebacterium suedekumii sp. nov. and Corynebacterium breve sp. nov. isolated from raw cow's milk.</title>
        <authorList>
            <person name="Baer M.K."/>
            <person name="Mehl L."/>
            <person name="Hellmuth R."/>
            <person name="Marke G."/>
            <person name="Lipski A."/>
        </authorList>
    </citation>
    <scope>NUCLEOTIDE SEQUENCE [LARGE SCALE GENOMIC DNA]</scope>
    <source>
        <strain evidence="11 12">LM112</strain>
    </source>
</reference>
<evidence type="ECO:0000256" key="1">
    <source>
        <dbReference type="ARBA" id="ARBA00004141"/>
    </source>
</evidence>
<name>A0ABY8VJ45_9CORY</name>
<organism evidence="11 12">
    <name type="scientific">Corynebacterium suedekumii</name>
    <dbReference type="NCBI Taxonomy" id="3049801"/>
    <lineage>
        <taxon>Bacteria</taxon>
        <taxon>Bacillati</taxon>
        <taxon>Actinomycetota</taxon>
        <taxon>Actinomycetes</taxon>
        <taxon>Mycobacteriales</taxon>
        <taxon>Corynebacteriaceae</taxon>
        <taxon>Corynebacterium</taxon>
    </lineage>
</organism>
<evidence type="ECO:0000256" key="8">
    <source>
        <dbReference type="SAM" id="MobiDB-lite"/>
    </source>
</evidence>
<dbReference type="InterPro" id="IPR023408">
    <property type="entry name" value="MscS_beta-dom_sf"/>
</dbReference>
<comment type="similarity">
    <text evidence="3">Belongs to the MscS (TC 1.A.23) family.</text>
</comment>
<feature type="compositionally biased region" description="Basic and acidic residues" evidence="8">
    <location>
        <begin position="328"/>
        <end position="347"/>
    </location>
</feature>
<dbReference type="SUPFAM" id="SSF50182">
    <property type="entry name" value="Sm-like ribonucleoproteins"/>
    <property type="match status" value="1"/>
</dbReference>
<accession>A0ABY8VJ45</accession>
<evidence type="ECO:0000256" key="2">
    <source>
        <dbReference type="ARBA" id="ARBA00004236"/>
    </source>
</evidence>
<dbReference type="Gene3D" id="1.10.287.1260">
    <property type="match status" value="1"/>
</dbReference>
<dbReference type="InterPro" id="IPR045276">
    <property type="entry name" value="YbiO_bact"/>
</dbReference>
<dbReference type="Gene3D" id="2.30.30.60">
    <property type="match status" value="1"/>
</dbReference>
<keyword evidence="6 9" id="KW-1133">Transmembrane helix</keyword>
<dbReference type="InterPro" id="IPR011014">
    <property type="entry name" value="MscS_channel_TM-2"/>
</dbReference>
<protein>
    <submittedName>
        <fullName evidence="11">Mechanosensitive ion channel</fullName>
    </submittedName>
</protein>
<dbReference type="Pfam" id="PF00924">
    <property type="entry name" value="MS_channel_2nd"/>
    <property type="match status" value="1"/>
</dbReference>
<keyword evidence="12" id="KW-1185">Reference proteome</keyword>
<evidence type="ECO:0000256" key="5">
    <source>
        <dbReference type="ARBA" id="ARBA00022692"/>
    </source>
</evidence>
<proteinExistence type="inferred from homology"/>
<feature type="region of interest" description="Disordered" evidence="8">
    <location>
        <begin position="427"/>
        <end position="528"/>
    </location>
</feature>
<dbReference type="InterPro" id="IPR010920">
    <property type="entry name" value="LSM_dom_sf"/>
</dbReference>
<evidence type="ECO:0000256" key="9">
    <source>
        <dbReference type="SAM" id="Phobius"/>
    </source>
</evidence>
<comment type="subcellular location">
    <subcellularLocation>
        <location evidence="2">Cell membrane</location>
    </subcellularLocation>
    <subcellularLocation>
        <location evidence="1">Membrane</location>
        <topology evidence="1">Multi-pass membrane protein</topology>
    </subcellularLocation>
</comment>
<evidence type="ECO:0000259" key="10">
    <source>
        <dbReference type="Pfam" id="PF00924"/>
    </source>
</evidence>
<dbReference type="Proteomes" id="UP001238805">
    <property type="component" value="Chromosome"/>
</dbReference>
<dbReference type="SUPFAM" id="SSF82861">
    <property type="entry name" value="Mechanosensitive channel protein MscS (YggB), transmembrane region"/>
    <property type="match status" value="1"/>
</dbReference>
<sequence length="528" mass="56219">MPVSYMLTRIWQWVADQGLSLAILLVIALLVPRIGRFAQRWINREIEESGDADESKTRLALVGVSIYIAQVIVFFVLLVFFLQVLGFSLAGAAIPATVASAAVGFGAQSIIADFLAGFFILTEKQFGVGDWVRFEGNGIEVEGTVIQVTMRATRIRTLRQETVIIPNSTARVCINSSNYWSRAVVIMPVPLLGSDNPQEAIDRSEAATRRALDRPDVAAELLGDLDVHPAVSVSPPATVGMPWTVDMRFMVQVRAGSQWLVERAIRTAILDEFWDEYGSATTTSGEVKDTVTTKAFTTAPLIDVPVSPTPHESRTDEASTPPPGFADAEGRDPAVVDRGLQGDEPDRVGGPPRHAQDPDAPPDPDDPDATSGPSTVFRSEESGSAWHRFASLGGRVRASTTYLFAALFLLLLLKGLTLETSEAWEGQDGVLAPPPRPTEETAPAEPSTPPETEVVPEPTWEPTPTPSPQPTPDTGQTPATPGTPAPGAPGVTEQPGPSPATPTAPAGTPTNTAPAPATPEGEITNPLN</sequence>
<feature type="domain" description="Mechanosensitive ion channel MscS" evidence="10">
    <location>
        <begin position="110"/>
        <end position="169"/>
    </location>
</feature>
<evidence type="ECO:0000256" key="6">
    <source>
        <dbReference type="ARBA" id="ARBA00022989"/>
    </source>
</evidence>
<feature type="transmembrane region" description="Helical" evidence="9">
    <location>
        <begin position="94"/>
        <end position="121"/>
    </location>
</feature>
<keyword evidence="5 9" id="KW-0812">Transmembrane</keyword>
<keyword evidence="4" id="KW-1003">Cell membrane</keyword>
<evidence type="ECO:0000313" key="12">
    <source>
        <dbReference type="Proteomes" id="UP001238805"/>
    </source>
</evidence>
<feature type="region of interest" description="Disordered" evidence="8">
    <location>
        <begin position="302"/>
        <end position="381"/>
    </location>
</feature>
<dbReference type="InterPro" id="IPR006685">
    <property type="entry name" value="MscS_channel_2nd"/>
</dbReference>
<dbReference type="PRINTS" id="PR01217">
    <property type="entry name" value="PRICHEXTENSN"/>
</dbReference>
<evidence type="ECO:0000256" key="7">
    <source>
        <dbReference type="ARBA" id="ARBA00023136"/>
    </source>
</evidence>
<evidence type="ECO:0000256" key="4">
    <source>
        <dbReference type="ARBA" id="ARBA00022475"/>
    </source>
</evidence>
<evidence type="ECO:0000313" key="11">
    <source>
        <dbReference type="EMBL" id="WIM69584.1"/>
    </source>
</evidence>
<gene>
    <name evidence="11" type="ORF">QP029_10060</name>
</gene>
<dbReference type="EMBL" id="CP126970">
    <property type="protein sequence ID" value="WIM69584.1"/>
    <property type="molecule type" value="Genomic_DNA"/>
</dbReference>
<feature type="transmembrane region" description="Helical" evidence="9">
    <location>
        <begin position="20"/>
        <end position="38"/>
    </location>
</feature>
<feature type="compositionally biased region" description="Low complexity" evidence="8">
    <location>
        <begin position="440"/>
        <end position="458"/>
    </location>
</feature>
<feature type="compositionally biased region" description="Low complexity" evidence="8">
    <location>
        <begin position="503"/>
        <end position="519"/>
    </location>
</feature>
<feature type="compositionally biased region" description="Pro residues" evidence="8">
    <location>
        <begin position="459"/>
        <end position="471"/>
    </location>
</feature>
<keyword evidence="7 9" id="KW-0472">Membrane</keyword>
<dbReference type="PANTHER" id="PTHR30460:SF0">
    <property type="entry name" value="MODERATE CONDUCTANCE MECHANOSENSITIVE CHANNEL YBIO"/>
    <property type="match status" value="1"/>
</dbReference>